<gene>
    <name evidence="1" type="ORF">Tco_0978965</name>
</gene>
<evidence type="ECO:0000313" key="1">
    <source>
        <dbReference type="EMBL" id="GJT52808.1"/>
    </source>
</evidence>
<evidence type="ECO:0000313" key="2">
    <source>
        <dbReference type="Proteomes" id="UP001151760"/>
    </source>
</evidence>
<proteinExistence type="predicted"/>
<name>A0ABQ5EPV1_9ASTR</name>
<organism evidence="1 2">
    <name type="scientific">Tanacetum coccineum</name>
    <dbReference type="NCBI Taxonomy" id="301880"/>
    <lineage>
        <taxon>Eukaryota</taxon>
        <taxon>Viridiplantae</taxon>
        <taxon>Streptophyta</taxon>
        <taxon>Embryophyta</taxon>
        <taxon>Tracheophyta</taxon>
        <taxon>Spermatophyta</taxon>
        <taxon>Magnoliopsida</taxon>
        <taxon>eudicotyledons</taxon>
        <taxon>Gunneridae</taxon>
        <taxon>Pentapetalae</taxon>
        <taxon>asterids</taxon>
        <taxon>campanulids</taxon>
        <taxon>Asterales</taxon>
        <taxon>Asteraceae</taxon>
        <taxon>Asteroideae</taxon>
        <taxon>Anthemideae</taxon>
        <taxon>Anthemidinae</taxon>
        <taxon>Tanacetum</taxon>
    </lineage>
</organism>
<reference evidence="1" key="1">
    <citation type="journal article" date="2022" name="Int. J. Mol. Sci.">
        <title>Draft Genome of Tanacetum Coccineum: Genomic Comparison of Closely Related Tanacetum-Family Plants.</title>
        <authorList>
            <person name="Yamashiro T."/>
            <person name="Shiraishi A."/>
            <person name="Nakayama K."/>
            <person name="Satake H."/>
        </authorList>
    </citation>
    <scope>NUCLEOTIDE SEQUENCE</scope>
</reference>
<dbReference type="GO" id="GO:0016301">
    <property type="term" value="F:kinase activity"/>
    <property type="evidence" value="ECO:0007669"/>
    <property type="project" value="UniProtKB-KW"/>
</dbReference>
<dbReference type="EMBL" id="BQNB010016530">
    <property type="protein sequence ID" value="GJT52808.1"/>
    <property type="molecule type" value="Genomic_DNA"/>
</dbReference>
<keyword evidence="1" id="KW-0808">Transferase</keyword>
<protein>
    <submittedName>
        <fullName evidence="1">Hybrid signal transduction histidine kinase M</fullName>
    </submittedName>
</protein>
<accession>A0ABQ5EPV1</accession>
<dbReference type="Pfam" id="PF14223">
    <property type="entry name" value="Retrotran_gag_2"/>
    <property type="match status" value="1"/>
</dbReference>
<dbReference type="Proteomes" id="UP001151760">
    <property type="component" value="Unassembled WGS sequence"/>
</dbReference>
<dbReference type="PANTHER" id="PTHR47481">
    <property type="match status" value="1"/>
</dbReference>
<comment type="caution">
    <text evidence="1">The sequence shown here is derived from an EMBL/GenBank/DDBJ whole genome shotgun (WGS) entry which is preliminary data.</text>
</comment>
<sequence length="127" mass="14475">MSKTLQQRLVIENPQTAKEVWDILAEIFSDNKRSRSIALKAELRSMKLRDLNIDAYFCKIKSIATILASVGSPVSKDDIVNIALDGLPERYEHVSDIIIHQDPFPDLRRFVQCLLREDAVEIEGSSY</sequence>
<reference evidence="1" key="2">
    <citation type="submission" date="2022-01" db="EMBL/GenBank/DDBJ databases">
        <authorList>
            <person name="Yamashiro T."/>
            <person name="Shiraishi A."/>
            <person name="Satake H."/>
            <person name="Nakayama K."/>
        </authorList>
    </citation>
    <scope>NUCLEOTIDE SEQUENCE</scope>
</reference>
<keyword evidence="2" id="KW-1185">Reference proteome</keyword>
<keyword evidence="1" id="KW-0418">Kinase</keyword>
<dbReference type="PANTHER" id="PTHR47481:SF41">
    <property type="entry name" value="COPIA-LIKE POLYPROTEIN_RETROTRANSPOSON"/>
    <property type="match status" value="1"/>
</dbReference>